<accession>C6E145</accession>
<dbReference type="EMBL" id="CP001661">
    <property type="protein sequence ID" value="ACT16885.1"/>
    <property type="molecule type" value="Genomic_DNA"/>
</dbReference>
<dbReference type="eggNOG" id="ENOG50326IF">
    <property type="taxonomic scope" value="Bacteria"/>
</dbReference>
<gene>
    <name evidence="2" type="ordered locus">GM21_0815</name>
</gene>
<reference evidence="2" key="1">
    <citation type="submission" date="2009-07" db="EMBL/GenBank/DDBJ databases">
        <title>Complete sequence of Geobacter sp. M21.</title>
        <authorList>
            <consortium name="US DOE Joint Genome Institute"/>
            <person name="Lucas S."/>
            <person name="Copeland A."/>
            <person name="Lapidus A."/>
            <person name="Glavina del Rio T."/>
            <person name="Dalin E."/>
            <person name="Tice H."/>
            <person name="Bruce D."/>
            <person name="Goodwin L."/>
            <person name="Pitluck S."/>
            <person name="Saunders E."/>
            <person name="Brettin T."/>
            <person name="Detter J.C."/>
            <person name="Han C."/>
            <person name="Larimer F."/>
            <person name="Land M."/>
            <person name="Hauser L."/>
            <person name="Kyrpides N."/>
            <person name="Ovchinnikova G."/>
            <person name="Lovley D."/>
        </authorList>
    </citation>
    <scope>NUCLEOTIDE SEQUENCE [LARGE SCALE GENOMIC DNA]</scope>
    <source>
        <strain evidence="2">M21</strain>
    </source>
</reference>
<dbReference type="OrthoDB" id="9801392at2"/>
<dbReference type="InterPro" id="IPR053864">
    <property type="entry name" value="DUF6933"/>
</dbReference>
<dbReference type="Pfam" id="PF22016">
    <property type="entry name" value="DUF6933"/>
    <property type="match status" value="1"/>
</dbReference>
<feature type="domain" description="DUF6933" evidence="1">
    <location>
        <begin position="2"/>
        <end position="159"/>
    </location>
</feature>
<dbReference type="KEGG" id="gem:GM21_0815"/>
<protein>
    <recommendedName>
        <fullName evidence="1">DUF6933 domain-containing protein</fullName>
    </recommendedName>
</protein>
<organism evidence="2">
    <name type="scientific">Geobacter sp. (strain M21)</name>
    <dbReference type="NCBI Taxonomy" id="443144"/>
    <lineage>
        <taxon>Bacteria</taxon>
        <taxon>Pseudomonadati</taxon>
        <taxon>Thermodesulfobacteriota</taxon>
        <taxon>Desulfuromonadia</taxon>
        <taxon>Geobacterales</taxon>
        <taxon>Geobacteraceae</taxon>
        <taxon>Geobacter</taxon>
    </lineage>
</organism>
<sequence>MIFHCTKALAAKLSSVSPIPLADATPLGSWHAHLHIIDRRQCVMFCHDSTRFVLFESGLKKEQFHGLGQLHKQLYLAALISMGVSEASLKRVELAMGPAQFDTTTDRSVLATMNQSRGEFDFYRANYSNILEVDAIVAARWFNERPLTARGKWLWPDKAMLELVSSL</sequence>
<proteinExistence type="predicted"/>
<dbReference type="STRING" id="443144.GM21_0815"/>
<evidence type="ECO:0000259" key="1">
    <source>
        <dbReference type="Pfam" id="PF22016"/>
    </source>
</evidence>
<dbReference type="AlphaFoldDB" id="C6E145"/>
<name>C6E145_GEOSM</name>
<dbReference type="HOGENOM" id="CLU_1472267_0_0_7"/>
<evidence type="ECO:0000313" key="2">
    <source>
        <dbReference type="EMBL" id="ACT16885.1"/>
    </source>
</evidence>